<evidence type="ECO:0000313" key="1">
    <source>
        <dbReference type="EnsemblMetazoa" id="Aqu2.1.35469_001"/>
    </source>
</evidence>
<sequence>MFAFYSSEYHCNPPKFQLNPPPLRRDSVDAFHKYWCQTSGGSTLKDQQMP</sequence>
<organism evidence="1">
    <name type="scientific">Amphimedon queenslandica</name>
    <name type="common">Sponge</name>
    <dbReference type="NCBI Taxonomy" id="400682"/>
    <lineage>
        <taxon>Eukaryota</taxon>
        <taxon>Metazoa</taxon>
        <taxon>Porifera</taxon>
        <taxon>Demospongiae</taxon>
        <taxon>Heteroscleromorpha</taxon>
        <taxon>Haplosclerida</taxon>
        <taxon>Niphatidae</taxon>
        <taxon>Amphimedon</taxon>
    </lineage>
</organism>
<proteinExistence type="predicted"/>
<dbReference type="AlphaFoldDB" id="A0A1X7V6M8"/>
<accession>A0A1X7V6M8</accession>
<protein>
    <submittedName>
        <fullName evidence="1">Uncharacterized protein</fullName>
    </submittedName>
</protein>
<reference evidence="1" key="1">
    <citation type="submission" date="2017-05" db="UniProtKB">
        <authorList>
            <consortium name="EnsemblMetazoa"/>
        </authorList>
    </citation>
    <scope>IDENTIFICATION</scope>
</reference>
<dbReference type="EnsemblMetazoa" id="Aqu2.1.35469_001">
    <property type="protein sequence ID" value="Aqu2.1.35469_001"/>
    <property type="gene ID" value="Aqu2.1.35469"/>
</dbReference>
<dbReference type="InParanoid" id="A0A1X7V6M8"/>
<name>A0A1X7V6M8_AMPQE</name>